<dbReference type="Proteomes" id="UP000008810">
    <property type="component" value="Chromosome 1"/>
</dbReference>
<keyword evidence="5" id="KW-1185">Reference proteome</keyword>
<feature type="compositionally biased region" description="Gly residues" evidence="1">
    <location>
        <begin position="125"/>
        <end position="140"/>
    </location>
</feature>
<dbReference type="AlphaFoldDB" id="A0A0Q3RGU0"/>
<evidence type="ECO:0000256" key="1">
    <source>
        <dbReference type="SAM" id="MobiDB-lite"/>
    </source>
</evidence>
<keyword evidence="2" id="KW-1133">Transmembrane helix</keyword>
<evidence type="ECO:0000256" key="2">
    <source>
        <dbReference type="SAM" id="Phobius"/>
    </source>
</evidence>
<feature type="compositionally biased region" description="Basic and acidic residues" evidence="1">
    <location>
        <begin position="305"/>
        <end position="320"/>
    </location>
</feature>
<name>A0A0Q3RGU0_BRADI</name>
<evidence type="ECO:0000313" key="3">
    <source>
        <dbReference type="EMBL" id="KQK12474.2"/>
    </source>
</evidence>
<organism evidence="3">
    <name type="scientific">Brachypodium distachyon</name>
    <name type="common">Purple false brome</name>
    <name type="synonym">Trachynia distachya</name>
    <dbReference type="NCBI Taxonomy" id="15368"/>
    <lineage>
        <taxon>Eukaryota</taxon>
        <taxon>Viridiplantae</taxon>
        <taxon>Streptophyta</taxon>
        <taxon>Embryophyta</taxon>
        <taxon>Tracheophyta</taxon>
        <taxon>Spermatophyta</taxon>
        <taxon>Magnoliopsida</taxon>
        <taxon>Liliopsida</taxon>
        <taxon>Poales</taxon>
        <taxon>Poaceae</taxon>
        <taxon>BOP clade</taxon>
        <taxon>Pooideae</taxon>
        <taxon>Stipodae</taxon>
        <taxon>Brachypodieae</taxon>
        <taxon>Brachypodium</taxon>
    </lineage>
</organism>
<dbReference type="KEGG" id="bdi:106865760"/>
<keyword evidence="2" id="KW-0812">Transmembrane</keyword>
<dbReference type="Gramene" id="KQK12474">
    <property type="protein sequence ID" value="KQK12474"/>
    <property type="gene ID" value="BRADI_1g03950v3"/>
</dbReference>
<evidence type="ECO:0000313" key="5">
    <source>
        <dbReference type="Proteomes" id="UP000008810"/>
    </source>
</evidence>
<evidence type="ECO:0000313" key="4">
    <source>
        <dbReference type="EnsemblPlants" id="KQK12474"/>
    </source>
</evidence>
<reference evidence="4" key="3">
    <citation type="submission" date="2018-08" db="UniProtKB">
        <authorList>
            <consortium name="EnsemblPlants"/>
        </authorList>
    </citation>
    <scope>IDENTIFICATION</scope>
    <source>
        <strain evidence="4">cv. Bd21</strain>
    </source>
</reference>
<reference evidence="3" key="2">
    <citation type="submission" date="2017-06" db="EMBL/GenBank/DDBJ databases">
        <title>WGS assembly of Brachypodium distachyon.</title>
        <authorList>
            <consortium name="The International Brachypodium Initiative"/>
            <person name="Lucas S."/>
            <person name="Harmon-Smith M."/>
            <person name="Lail K."/>
            <person name="Tice H."/>
            <person name="Grimwood J."/>
            <person name="Bruce D."/>
            <person name="Barry K."/>
            <person name="Shu S."/>
            <person name="Lindquist E."/>
            <person name="Wang M."/>
            <person name="Pitluck S."/>
            <person name="Vogel J.P."/>
            <person name="Garvin D.F."/>
            <person name="Mockler T.C."/>
            <person name="Schmutz J."/>
            <person name="Rokhsar D."/>
            <person name="Bevan M.W."/>
        </authorList>
    </citation>
    <scope>NUCLEOTIDE SEQUENCE</scope>
    <source>
        <strain evidence="3">Bd21</strain>
    </source>
</reference>
<dbReference type="EMBL" id="CM000880">
    <property type="protein sequence ID" value="KQK12474.2"/>
    <property type="molecule type" value="Genomic_DNA"/>
</dbReference>
<dbReference type="GeneID" id="106865760"/>
<gene>
    <name evidence="4" type="primary">LOC106865760</name>
    <name evidence="3" type="ORF">BRADI_1g03950v3</name>
</gene>
<feature type="region of interest" description="Disordered" evidence="1">
    <location>
        <begin position="121"/>
        <end position="158"/>
    </location>
</feature>
<feature type="compositionally biased region" description="Basic and acidic residues" evidence="1">
    <location>
        <begin position="248"/>
        <end position="266"/>
    </location>
</feature>
<accession>A0A0Q3RGU0</accession>
<dbReference type="EnsemblPlants" id="KQK12474">
    <property type="protein sequence ID" value="KQK12474"/>
    <property type="gene ID" value="BRADI_1g03950v3"/>
</dbReference>
<feature type="region of interest" description="Disordered" evidence="1">
    <location>
        <begin position="292"/>
        <end position="328"/>
    </location>
</feature>
<feature type="transmembrane region" description="Helical" evidence="2">
    <location>
        <begin position="97"/>
        <end position="115"/>
    </location>
</feature>
<protein>
    <submittedName>
        <fullName evidence="3 4">Uncharacterized protein</fullName>
    </submittedName>
</protein>
<dbReference type="RefSeq" id="XP_014752017.1">
    <property type="nucleotide sequence ID" value="XM_014896531.2"/>
</dbReference>
<proteinExistence type="predicted"/>
<keyword evidence="2" id="KW-0472">Membrane</keyword>
<feature type="region of interest" description="Disordered" evidence="1">
    <location>
        <begin position="248"/>
        <end position="271"/>
    </location>
</feature>
<sequence length="328" mass="35519">MLRRIFDSGHEQEVYHVLTLLWEHLREPTAAVESRAPARPRRQREVLVPGIEFWELVFPPVIAVTVEEIAQFGGRDWEIYEALARSLTAGTDRRLEVAVVVALAALSLFFAMLSLKSRRQRRRVGGGGHGDDGGGGGGRRAGAAAAADSLSSPTHATSRRLLSARDAVMALSPTFSTTGGGEGPGTNDHLLDGAGLVLLASRGRSVNNSNWHGGDTKVQETVSFSKDVVKMDKSTIVQSPGVQRARKVESSAEVEKMDNSRGRSVKDSNWNGGYMKVQETVSFSKEVVKMDKSTIVQSPGVQRARKMESAAEAEKIKSSPEDSNLSRP</sequence>
<reference evidence="3 4" key="1">
    <citation type="journal article" date="2010" name="Nature">
        <title>Genome sequencing and analysis of the model grass Brachypodium distachyon.</title>
        <authorList>
            <consortium name="International Brachypodium Initiative"/>
        </authorList>
    </citation>
    <scope>NUCLEOTIDE SEQUENCE [LARGE SCALE GENOMIC DNA]</scope>
    <source>
        <strain evidence="3">Bd21</strain>
        <strain evidence="4">cv. Bd21</strain>
    </source>
</reference>